<keyword evidence="2" id="KW-0812">Transmembrane</keyword>
<feature type="transmembrane region" description="Helical" evidence="2">
    <location>
        <begin position="37"/>
        <end position="54"/>
    </location>
</feature>
<keyword evidence="2" id="KW-0472">Membrane</keyword>
<protein>
    <submittedName>
        <fullName evidence="3">Uncharacterized protein</fullName>
    </submittedName>
</protein>
<name>A0A166DPL3_9AGAM</name>
<keyword evidence="2" id="KW-1133">Transmembrane helix</keyword>
<keyword evidence="4" id="KW-1185">Reference proteome</keyword>
<dbReference type="Proteomes" id="UP000076798">
    <property type="component" value="Unassembled WGS sequence"/>
</dbReference>
<dbReference type="EMBL" id="KV428057">
    <property type="protein sequence ID" value="KZT38761.1"/>
    <property type="molecule type" value="Genomic_DNA"/>
</dbReference>
<feature type="region of interest" description="Disordered" evidence="1">
    <location>
        <begin position="94"/>
        <end position="128"/>
    </location>
</feature>
<evidence type="ECO:0000256" key="1">
    <source>
        <dbReference type="SAM" id="MobiDB-lite"/>
    </source>
</evidence>
<feature type="transmembrane region" description="Helical" evidence="2">
    <location>
        <begin position="12"/>
        <end position="31"/>
    </location>
</feature>
<proteinExistence type="predicted"/>
<sequence length="128" mass="14723">MTQCVFSPLCLLNIFLFVILGAGSPFVHFPFSQSSPFFLVILGAGSPFVYFSFFQSSHQNAHRSLHKHLPLPSLIHRHWHSREPPSSRFKIFFPRSESKSESESKFALTQRRPRSARKLKPKPRPSNT</sequence>
<evidence type="ECO:0000313" key="4">
    <source>
        <dbReference type="Proteomes" id="UP000076798"/>
    </source>
</evidence>
<evidence type="ECO:0000313" key="3">
    <source>
        <dbReference type="EMBL" id="KZT38761.1"/>
    </source>
</evidence>
<accession>A0A166DPL3</accession>
<reference evidence="3 4" key="1">
    <citation type="journal article" date="2016" name="Mol. Biol. Evol.">
        <title>Comparative Genomics of Early-Diverging Mushroom-Forming Fungi Provides Insights into the Origins of Lignocellulose Decay Capabilities.</title>
        <authorList>
            <person name="Nagy L.G."/>
            <person name="Riley R."/>
            <person name="Tritt A."/>
            <person name="Adam C."/>
            <person name="Daum C."/>
            <person name="Floudas D."/>
            <person name="Sun H."/>
            <person name="Yadav J.S."/>
            <person name="Pangilinan J."/>
            <person name="Larsson K.H."/>
            <person name="Matsuura K."/>
            <person name="Barry K."/>
            <person name="Labutti K."/>
            <person name="Kuo R."/>
            <person name="Ohm R.A."/>
            <person name="Bhattacharya S.S."/>
            <person name="Shirouzu T."/>
            <person name="Yoshinaga Y."/>
            <person name="Martin F.M."/>
            <person name="Grigoriev I.V."/>
            <person name="Hibbett D.S."/>
        </authorList>
    </citation>
    <scope>NUCLEOTIDE SEQUENCE [LARGE SCALE GENOMIC DNA]</scope>
    <source>
        <strain evidence="3 4">HHB10207 ss-3</strain>
    </source>
</reference>
<evidence type="ECO:0000256" key="2">
    <source>
        <dbReference type="SAM" id="Phobius"/>
    </source>
</evidence>
<gene>
    <name evidence="3" type="ORF">SISSUDRAFT_714927</name>
</gene>
<feature type="compositionally biased region" description="Basic residues" evidence="1">
    <location>
        <begin position="111"/>
        <end position="128"/>
    </location>
</feature>
<dbReference type="AlphaFoldDB" id="A0A166DPL3"/>
<organism evidence="3 4">
    <name type="scientific">Sistotremastrum suecicum HHB10207 ss-3</name>
    <dbReference type="NCBI Taxonomy" id="1314776"/>
    <lineage>
        <taxon>Eukaryota</taxon>
        <taxon>Fungi</taxon>
        <taxon>Dikarya</taxon>
        <taxon>Basidiomycota</taxon>
        <taxon>Agaricomycotina</taxon>
        <taxon>Agaricomycetes</taxon>
        <taxon>Sistotremastrales</taxon>
        <taxon>Sistotremastraceae</taxon>
        <taxon>Sistotremastrum</taxon>
    </lineage>
</organism>